<dbReference type="InterPro" id="IPR005111">
    <property type="entry name" value="MoeA_C_domain_IV"/>
</dbReference>
<keyword evidence="6 9" id="KW-0500">Molybdenum</keyword>
<reference evidence="11 12" key="1">
    <citation type="submission" date="2019-09" db="EMBL/GenBank/DDBJ databases">
        <title>Draft genome sequence of 3 type strains from the CCUG.</title>
        <authorList>
            <person name="Pineiro-Iglesias B."/>
            <person name="Tunovic T."/>
            <person name="Unosson C."/>
            <person name="Inganas E."/>
            <person name="Ohlen M."/>
            <person name="Cardew S."/>
            <person name="Jensie-Markopoulos S."/>
            <person name="Salva-Serra F."/>
            <person name="Jaen-Luchoro D."/>
            <person name="Karlsson R."/>
            <person name="Svensson-Stadler L."/>
            <person name="Chun J."/>
            <person name="Moore E."/>
        </authorList>
    </citation>
    <scope>NUCLEOTIDE SEQUENCE [LARGE SCALE GENOMIC DNA]</scope>
    <source>
        <strain evidence="11 12">CCUG 65427</strain>
    </source>
</reference>
<dbReference type="PANTHER" id="PTHR10192:SF5">
    <property type="entry name" value="GEPHYRIN"/>
    <property type="match status" value="1"/>
</dbReference>
<dbReference type="EC" id="2.10.1.1" evidence="4 9"/>
<keyword evidence="9" id="KW-0460">Magnesium</keyword>
<proteinExistence type="inferred from homology"/>
<evidence type="ECO:0000256" key="7">
    <source>
        <dbReference type="ARBA" id="ARBA00023150"/>
    </source>
</evidence>
<dbReference type="PANTHER" id="PTHR10192">
    <property type="entry name" value="MOLYBDOPTERIN BIOSYNTHESIS PROTEIN"/>
    <property type="match status" value="1"/>
</dbReference>
<dbReference type="Pfam" id="PF00994">
    <property type="entry name" value="MoCF_biosynth"/>
    <property type="match status" value="1"/>
</dbReference>
<dbReference type="InterPro" id="IPR036425">
    <property type="entry name" value="MoaB/Mog-like_dom_sf"/>
</dbReference>
<dbReference type="InterPro" id="IPR036688">
    <property type="entry name" value="MoeA_C_domain_IV_sf"/>
</dbReference>
<dbReference type="GO" id="GO:0006777">
    <property type="term" value="P:Mo-molybdopterin cofactor biosynthetic process"/>
    <property type="evidence" value="ECO:0007669"/>
    <property type="project" value="UniProtKB-UniRule"/>
</dbReference>
<dbReference type="Gene3D" id="2.40.340.10">
    <property type="entry name" value="MoeA, C-terminal, domain IV"/>
    <property type="match status" value="1"/>
</dbReference>
<comment type="cofactor">
    <cofactor evidence="9">
        <name>Mg(2+)</name>
        <dbReference type="ChEBI" id="CHEBI:18420"/>
    </cofactor>
</comment>
<comment type="pathway">
    <text evidence="2 9">Cofactor biosynthesis; molybdopterin biosynthesis.</text>
</comment>
<feature type="domain" description="MoaB/Mog" evidence="10">
    <location>
        <begin position="196"/>
        <end position="342"/>
    </location>
</feature>
<evidence type="ECO:0000256" key="8">
    <source>
        <dbReference type="ARBA" id="ARBA00047317"/>
    </source>
</evidence>
<comment type="similarity">
    <text evidence="3 9">Belongs to the MoeA family.</text>
</comment>
<protein>
    <recommendedName>
        <fullName evidence="5 9">Molybdopterin molybdenumtransferase</fullName>
        <ecNumber evidence="4 9">2.10.1.1</ecNumber>
    </recommendedName>
</protein>
<dbReference type="GO" id="GO:0005829">
    <property type="term" value="C:cytosol"/>
    <property type="evidence" value="ECO:0007669"/>
    <property type="project" value="TreeGrafter"/>
</dbReference>
<dbReference type="InterPro" id="IPR038987">
    <property type="entry name" value="MoeA-like"/>
</dbReference>
<dbReference type="EMBL" id="WBKH01000007">
    <property type="protein sequence ID" value="KAB1477814.1"/>
    <property type="molecule type" value="Genomic_DNA"/>
</dbReference>
<evidence type="ECO:0000256" key="4">
    <source>
        <dbReference type="ARBA" id="ARBA00013269"/>
    </source>
</evidence>
<keyword evidence="9 11" id="KW-0808">Transferase</keyword>
<dbReference type="Proteomes" id="UP000434554">
    <property type="component" value="Unassembled WGS sequence"/>
</dbReference>
<dbReference type="GeneID" id="83054878"/>
<name>A0A833FH44_9FIRM</name>
<evidence type="ECO:0000313" key="11">
    <source>
        <dbReference type="EMBL" id="KAB1477814.1"/>
    </source>
</evidence>
<sequence>MEGITVEAARTKLLDLVAQVPAREIEQIPLEKALGRVLGTELTAKTSIPPFRKAPYDGYAIVHSEGRSQFTIVATIGAGERYEGKVLEGEAVRIMTGAPVPDDCDTIIMQERWRLCSDDGIPLQQSQVRDVMDPFGYDILVNGVIQKGENIIPEGEECVAGDRLMEAGVVLDAGRLSVAAGLGHRELAVYKQPKVVVLTSGREVVPLTETLQGSQIYNSNLYMLQGLLQEQGVTSFKTHHVSDDPEKLDEEIETIRELAADAELIISTGGVSVGLFDSMPAIYEALGAEKLYDRLFMWPGAASYGGVIRRENGAFTFCLGLSGNPTAAYNTYHLLVFPVLRSLQGRRDILLPVVMLKLGSAIHKKNPFDRYVQGAITCESGEAVFMPNRVFTSSALLGLAHANGMAKLEQGQHSYEVGDLVAVSLLKAHE</sequence>
<dbReference type="InterPro" id="IPR001453">
    <property type="entry name" value="MoaB/Mog_dom"/>
</dbReference>
<dbReference type="SUPFAM" id="SSF53218">
    <property type="entry name" value="Molybdenum cofactor biosynthesis proteins"/>
    <property type="match status" value="1"/>
</dbReference>
<dbReference type="Gene3D" id="2.170.190.11">
    <property type="entry name" value="Molybdopterin biosynthesis moea protein, domain 3"/>
    <property type="match status" value="1"/>
</dbReference>
<keyword evidence="9" id="KW-0479">Metal-binding</keyword>
<dbReference type="Pfam" id="PF03453">
    <property type="entry name" value="MoeA_N"/>
    <property type="match status" value="1"/>
</dbReference>
<evidence type="ECO:0000256" key="2">
    <source>
        <dbReference type="ARBA" id="ARBA00005046"/>
    </source>
</evidence>
<dbReference type="InterPro" id="IPR036135">
    <property type="entry name" value="MoeA_linker/N_sf"/>
</dbReference>
<dbReference type="Gene3D" id="3.40.980.10">
    <property type="entry name" value="MoaB/Mog-like domain"/>
    <property type="match status" value="1"/>
</dbReference>
<comment type="function">
    <text evidence="1 9">Catalyzes the insertion of molybdate into adenylated molybdopterin with the concomitant release of AMP.</text>
</comment>
<dbReference type="SUPFAM" id="SSF63867">
    <property type="entry name" value="MoeA C-terminal domain-like"/>
    <property type="match status" value="1"/>
</dbReference>
<dbReference type="Gene3D" id="3.90.105.10">
    <property type="entry name" value="Molybdopterin biosynthesis moea protein, domain 2"/>
    <property type="match status" value="1"/>
</dbReference>
<evidence type="ECO:0000256" key="5">
    <source>
        <dbReference type="ARBA" id="ARBA00021108"/>
    </source>
</evidence>
<accession>A0A833FH44</accession>
<dbReference type="RefSeq" id="WP_127007706.1">
    <property type="nucleotide sequence ID" value="NZ_RQUZ01000004.1"/>
</dbReference>
<dbReference type="UniPathway" id="UPA00344"/>
<comment type="catalytic activity">
    <reaction evidence="8">
        <text>adenylyl-molybdopterin + molybdate = Mo-molybdopterin + AMP + H(+)</text>
        <dbReference type="Rhea" id="RHEA:35047"/>
        <dbReference type="ChEBI" id="CHEBI:15378"/>
        <dbReference type="ChEBI" id="CHEBI:36264"/>
        <dbReference type="ChEBI" id="CHEBI:62727"/>
        <dbReference type="ChEBI" id="CHEBI:71302"/>
        <dbReference type="ChEBI" id="CHEBI:456215"/>
        <dbReference type="EC" id="2.10.1.1"/>
    </reaction>
</comment>
<comment type="caution">
    <text evidence="11">The sequence shown here is derived from an EMBL/GenBank/DDBJ whole genome shotgun (WGS) entry which is preliminary data.</text>
</comment>
<dbReference type="Pfam" id="PF03454">
    <property type="entry name" value="MoeA_C"/>
    <property type="match status" value="1"/>
</dbReference>
<dbReference type="SMART" id="SM00852">
    <property type="entry name" value="MoCF_biosynth"/>
    <property type="match status" value="1"/>
</dbReference>
<dbReference type="AlphaFoldDB" id="A0A833FH44"/>
<evidence type="ECO:0000259" key="10">
    <source>
        <dbReference type="SMART" id="SM00852"/>
    </source>
</evidence>
<evidence type="ECO:0000256" key="9">
    <source>
        <dbReference type="RuleBase" id="RU365090"/>
    </source>
</evidence>
<evidence type="ECO:0000256" key="3">
    <source>
        <dbReference type="ARBA" id="ARBA00010763"/>
    </source>
</evidence>
<dbReference type="GO" id="GO:0046872">
    <property type="term" value="F:metal ion binding"/>
    <property type="evidence" value="ECO:0007669"/>
    <property type="project" value="UniProtKB-UniRule"/>
</dbReference>
<dbReference type="GO" id="GO:0061599">
    <property type="term" value="F:molybdopterin molybdotransferase activity"/>
    <property type="evidence" value="ECO:0007669"/>
    <property type="project" value="UniProtKB-UniRule"/>
</dbReference>
<organism evidence="11 12">
    <name type="scientific">Veillonella seminalis</name>
    <dbReference type="NCBI Taxonomy" id="1502943"/>
    <lineage>
        <taxon>Bacteria</taxon>
        <taxon>Bacillati</taxon>
        <taxon>Bacillota</taxon>
        <taxon>Negativicutes</taxon>
        <taxon>Veillonellales</taxon>
        <taxon>Veillonellaceae</taxon>
        <taxon>Veillonella</taxon>
    </lineage>
</organism>
<evidence type="ECO:0000313" key="12">
    <source>
        <dbReference type="Proteomes" id="UP000434554"/>
    </source>
</evidence>
<dbReference type="CDD" id="cd00887">
    <property type="entry name" value="MoeA"/>
    <property type="match status" value="1"/>
</dbReference>
<gene>
    <name evidence="11" type="ORF">F8R14_06900</name>
</gene>
<evidence type="ECO:0000256" key="1">
    <source>
        <dbReference type="ARBA" id="ARBA00002901"/>
    </source>
</evidence>
<dbReference type="InterPro" id="IPR005110">
    <property type="entry name" value="MoeA_linker/N"/>
</dbReference>
<keyword evidence="7 9" id="KW-0501">Molybdenum cofactor biosynthesis</keyword>
<evidence type="ECO:0000256" key="6">
    <source>
        <dbReference type="ARBA" id="ARBA00022505"/>
    </source>
</evidence>
<dbReference type="SUPFAM" id="SSF63882">
    <property type="entry name" value="MoeA N-terminal region -like"/>
    <property type="match status" value="1"/>
</dbReference>